<reference evidence="2 3" key="1">
    <citation type="submission" date="2018-11" db="EMBL/GenBank/DDBJ databases">
        <authorList>
            <person name="Lopez-Roques C."/>
            <person name="Donnadieu C."/>
            <person name="Bouchez O."/>
            <person name="Klopp C."/>
            <person name="Cabau C."/>
            <person name="Zahm M."/>
        </authorList>
    </citation>
    <scope>NUCLEOTIDE SEQUENCE [LARGE SCALE GENOMIC DNA]</scope>
    <source>
        <strain evidence="2">RS831</strain>
        <tissue evidence="2">Whole body</tissue>
    </source>
</reference>
<organism evidence="2 3">
    <name type="scientific">Oryzias javanicus</name>
    <name type="common">Javanese ricefish</name>
    <name type="synonym">Aplocheilus javanicus</name>
    <dbReference type="NCBI Taxonomy" id="123683"/>
    <lineage>
        <taxon>Eukaryota</taxon>
        <taxon>Metazoa</taxon>
        <taxon>Chordata</taxon>
        <taxon>Craniata</taxon>
        <taxon>Vertebrata</taxon>
        <taxon>Euteleostomi</taxon>
        <taxon>Actinopterygii</taxon>
        <taxon>Neopterygii</taxon>
        <taxon>Teleostei</taxon>
        <taxon>Neoteleostei</taxon>
        <taxon>Acanthomorphata</taxon>
        <taxon>Ovalentaria</taxon>
        <taxon>Atherinomorphae</taxon>
        <taxon>Beloniformes</taxon>
        <taxon>Adrianichthyidae</taxon>
        <taxon>Oryziinae</taxon>
        <taxon>Oryzias</taxon>
    </lineage>
</organism>
<sequence length="124" mass="14105">MKGGCVSFCCNGVLSRILISGRVSAWATLRRSTSETLQSSYRLLGVRWNRRQTHAEHRRTEPKPSLQEDGASGFRSERTPPLTERTCFLPEMLNFFRDKRRQAGTVRGNSSEDSLMSHGRCLED</sequence>
<feature type="region of interest" description="Disordered" evidence="1">
    <location>
        <begin position="52"/>
        <end position="83"/>
    </location>
</feature>
<evidence type="ECO:0000313" key="3">
    <source>
        <dbReference type="Proteomes" id="UP000283210"/>
    </source>
</evidence>
<evidence type="ECO:0000313" key="2">
    <source>
        <dbReference type="EMBL" id="RVE65942.1"/>
    </source>
</evidence>
<gene>
    <name evidence="2" type="ORF">OJAV_G00121640</name>
</gene>
<feature type="compositionally biased region" description="Basic and acidic residues" evidence="1">
    <location>
        <begin position="53"/>
        <end position="62"/>
    </location>
</feature>
<feature type="region of interest" description="Disordered" evidence="1">
    <location>
        <begin position="100"/>
        <end position="124"/>
    </location>
</feature>
<dbReference type="AlphaFoldDB" id="A0A3S2PG49"/>
<dbReference type="Proteomes" id="UP000283210">
    <property type="component" value="Chromosome 12"/>
</dbReference>
<name>A0A3S2PG49_ORYJA</name>
<proteinExistence type="predicted"/>
<protein>
    <submittedName>
        <fullName evidence="2">Uncharacterized protein</fullName>
    </submittedName>
</protein>
<keyword evidence="3" id="KW-1185">Reference proteome</keyword>
<accession>A0A3S2PG49</accession>
<evidence type="ECO:0000256" key="1">
    <source>
        <dbReference type="SAM" id="MobiDB-lite"/>
    </source>
</evidence>
<reference evidence="2 3" key="2">
    <citation type="submission" date="2019-01" db="EMBL/GenBank/DDBJ databases">
        <title>A chromosome length genome reference of the Java medaka (oryzias javanicus).</title>
        <authorList>
            <person name="Herpin A."/>
            <person name="Takehana Y."/>
            <person name="Naruse K."/>
            <person name="Ansai S."/>
            <person name="Kawaguchi M."/>
        </authorList>
    </citation>
    <scope>NUCLEOTIDE SEQUENCE [LARGE SCALE GENOMIC DNA]</scope>
    <source>
        <strain evidence="2">RS831</strain>
        <tissue evidence="2">Whole body</tissue>
    </source>
</reference>
<dbReference type="EMBL" id="CM012448">
    <property type="protein sequence ID" value="RVE65942.1"/>
    <property type="molecule type" value="Genomic_DNA"/>
</dbReference>